<evidence type="ECO:0000313" key="1">
    <source>
        <dbReference type="EMBL" id="MPC83764.1"/>
    </source>
</evidence>
<reference evidence="1 2" key="1">
    <citation type="submission" date="2019-05" db="EMBL/GenBank/DDBJ databases">
        <title>Another draft genome of Portunus trituberculatus and its Hox gene families provides insights of decapod evolution.</title>
        <authorList>
            <person name="Jeong J.-H."/>
            <person name="Song I."/>
            <person name="Kim S."/>
            <person name="Choi T."/>
            <person name="Kim D."/>
            <person name="Ryu S."/>
            <person name="Kim W."/>
        </authorList>
    </citation>
    <scope>NUCLEOTIDE SEQUENCE [LARGE SCALE GENOMIC DNA]</scope>
    <source>
        <tissue evidence="1">Muscle</tissue>
    </source>
</reference>
<gene>
    <name evidence="1" type="ORF">E2C01_078480</name>
</gene>
<dbReference type="Proteomes" id="UP000324222">
    <property type="component" value="Unassembled WGS sequence"/>
</dbReference>
<organism evidence="1 2">
    <name type="scientific">Portunus trituberculatus</name>
    <name type="common">Swimming crab</name>
    <name type="synonym">Neptunus trituberculatus</name>
    <dbReference type="NCBI Taxonomy" id="210409"/>
    <lineage>
        <taxon>Eukaryota</taxon>
        <taxon>Metazoa</taxon>
        <taxon>Ecdysozoa</taxon>
        <taxon>Arthropoda</taxon>
        <taxon>Crustacea</taxon>
        <taxon>Multicrustacea</taxon>
        <taxon>Malacostraca</taxon>
        <taxon>Eumalacostraca</taxon>
        <taxon>Eucarida</taxon>
        <taxon>Decapoda</taxon>
        <taxon>Pleocyemata</taxon>
        <taxon>Brachyura</taxon>
        <taxon>Eubrachyura</taxon>
        <taxon>Portunoidea</taxon>
        <taxon>Portunidae</taxon>
        <taxon>Portuninae</taxon>
        <taxon>Portunus</taxon>
    </lineage>
</organism>
<keyword evidence="2" id="KW-1185">Reference proteome</keyword>
<dbReference type="AlphaFoldDB" id="A0A5B7IU90"/>
<name>A0A5B7IU90_PORTR</name>
<proteinExistence type="predicted"/>
<sequence length="24" mass="2756">MDGMILTMVEEENLCQLTMKMVVP</sequence>
<protein>
    <submittedName>
        <fullName evidence="1">Uncharacterized protein</fullName>
    </submittedName>
</protein>
<comment type="caution">
    <text evidence="1">The sequence shown here is derived from an EMBL/GenBank/DDBJ whole genome shotgun (WGS) entry which is preliminary data.</text>
</comment>
<evidence type="ECO:0000313" key="2">
    <source>
        <dbReference type="Proteomes" id="UP000324222"/>
    </source>
</evidence>
<dbReference type="EMBL" id="VSRR010063436">
    <property type="protein sequence ID" value="MPC83764.1"/>
    <property type="molecule type" value="Genomic_DNA"/>
</dbReference>
<accession>A0A5B7IU90</accession>